<dbReference type="AlphaFoldDB" id="A0A0P0X643"/>
<evidence type="ECO:0000313" key="1">
    <source>
        <dbReference type="EMBL" id="BAT01401.1"/>
    </source>
</evidence>
<sequence length="122" mass="13210">MANVRSTPAPPPPQQHRARLWLVLLLHCHPQGPEHHRALSVVSGGGEVKGSTRNKLPLKLPSLPSFQSSPSFFVGCVSPTNLDNSSVVAVGANLEEDVPLRPLVPFVAVRKEREEEGRGLDL</sequence>
<evidence type="ECO:0000313" key="2">
    <source>
        <dbReference type="Proteomes" id="UP000059680"/>
    </source>
</evidence>
<name>A0A0P0X643_ORYSJ</name>
<organism evidence="1 2">
    <name type="scientific">Oryza sativa subsp. japonica</name>
    <name type="common">Rice</name>
    <dbReference type="NCBI Taxonomy" id="39947"/>
    <lineage>
        <taxon>Eukaryota</taxon>
        <taxon>Viridiplantae</taxon>
        <taxon>Streptophyta</taxon>
        <taxon>Embryophyta</taxon>
        <taxon>Tracheophyta</taxon>
        <taxon>Spermatophyta</taxon>
        <taxon>Magnoliopsida</taxon>
        <taxon>Liliopsida</taxon>
        <taxon>Poales</taxon>
        <taxon>Poaceae</taxon>
        <taxon>BOP clade</taxon>
        <taxon>Oryzoideae</taxon>
        <taxon>Oryzeae</taxon>
        <taxon>Oryzinae</taxon>
        <taxon>Oryza</taxon>
        <taxon>Oryza sativa</taxon>
    </lineage>
</organism>
<accession>A0A0P0X643</accession>
<reference evidence="1 2" key="3">
    <citation type="journal article" date="2013" name="Rice">
        <title>Improvement of the Oryza sativa Nipponbare reference genome using next generation sequence and optical map data.</title>
        <authorList>
            <person name="Kawahara Y."/>
            <person name="de la Bastide M."/>
            <person name="Hamilton J.P."/>
            <person name="Kanamori H."/>
            <person name="McCombie W.R."/>
            <person name="Ouyang S."/>
            <person name="Schwartz D.C."/>
            <person name="Tanaka T."/>
            <person name="Wu J."/>
            <person name="Zhou S."/>
            <person name="Childs K.L."/>
            <person name="Davidson R.M."/>
            <person name="Lin H."/>
            <person name="Quesada-Ocampo L."/>
            <person name="Vaillancourt B."/>
            <person name="Sakai H."/>
            <person name="Lee S.S."/>
            <person name="Kim J."/>
            <person name="Numa H."/>
            <person name="Itoh T."/>
            <person name="Buell C.R."/>
            <person name="Matsumoto T."/>
        </authorList>
    </citation>
    <scope>NUCLEOTIDE SEQUENCE [LARGE SCALE GENOMIC DNA]</scope>
    <source>
        <strain evidence="2">cv. Nipponbare</strain>
    </source>
</reference>
<proteinExistence type="predicted"/>
<dbReference type="EMBL" id="AP014963">
    <property type="protein sequence ID" value="BAT01401.1"/>
    <property type="molecule type" value="Genomic_DNA"/>
</dbReference>
<reference evidence="2" key="1">
    <citation type="journal article" date="2005" name="Nature">
        <title>The map-based sequence of the rice genome.</title>
        <authorList>
            <consortium name="International rice genome sequencing project (IRGSP)"/>
            <person name="Matsumoto T."/>
            <person name="Wu J."/>
            <person name="Kanamori H."/>
            <person name="Katayose Y."/>
            <person name="Fujisawa M."/>
            <person name="Namiki N."/>
            <person name="Mizuno H."/>
            <person name="Yamamoto K."/>
            <person name="Antonio B.A."/>
            <person name="Baba T."/>
            <person name="Sakata K."/>
            <person name="Nagamura Y."/>
            <person name="Aoki H."/>
            <person name="Arikawa K."/>
            <person name="Arita K."/>
            <person name="Bito T."/>
            <person name="Chiden Y."/>
            <person name="Fujitsuka N."/>
            <person name="Fukunaka R."/>
            <person name="Hamada M."/>
            <person name="Harada C."/>
            <person name="Hayashi A."/>
            <person name="Hijishita S."/>
            <person name="Honda M."/>
            <person name="Hosokawa S."/>
            <person name="Ichikawa Y."/>
            <person name="Idonuma A."/>
            <person name="Iijima M."/>
            <person name="Ikeda M."/>
            <person name="Ikeno M."/>
            <person name="Ito K."/>
            <person name="Ito S."/>
            <person name="Ito T."/>
            <person name="Ito Y."/>
            <person name="Ito Y."/>
            <person name="Iwabuchi A."/>
            <person name="Kamiya K."/>
            <person name="Karasawa W."/>
            <person name="Kurita K."/>
            <person name="Katagiri S."/>
            <person name="Kikuta A."/>
            <person name="Kobayashi H."/>
            <person name="Kobayashi N."/>
            <person name="Machita K."/>
            <person name="Maehara T."/>
            <person name="Masukawa M."/>
            <person name="Mizubayashi T."/>
            <person name="Mukai Y."/>
            <person name="Nagasaki H."/>
            <person name="Nagata Y."/>
            <person name="Naito S."/>
            <person name="Nakashima M."/>
            <person name="Nakama Y."/>
            <person name="Nakamichi Y."/>
            <person name="Nakamura M."/>
            <person name="Meguro A."/>
            <person name="Negishi M."/>
            <person name="Ohta I."/>
            <person name="Ohta T."/>
            <person name="Okamoto M."/>
            <person name="Ono N."/>
            <person name="Saji S."/>
            <person name="Sakaguchi M."/>
            <person name="Sakai K."/>
            <person name="Shibata M."/>
            <person name="Shimokawa T."/>
            <person name="Song J."/>
            <person name="Takazaki Y."/>
            <person name="Terasawa K."/>
            <person name="Tsugane M."/>
            <person name="Tsuji K."/>
            <person name="Ueda S."/>
            <person name="Waki K."/>
            <person name="Yamagata H."/>
            <person name="Yamamoto M."/>
            <person name="Yamamoto S."/>
            <person name="Yamane H."/>
            <person name="Yoshiki S."/>
            <person name="Yoshihara R."/>
            <person name="Yukawa K."/>
            <person name="Zhong H."/>
            <person name="Yano M."/>
            <person name="Yuan Q."/>
            <person name="Ouyang S."/>
            <person name="Liu J."/>
            <person name="Jones K.M."/>
            <person name="Gansberger K."/>
            <person name="Moffat K."/>
            <person name="Hill J."/>
            <person name="Bera J."/>
            <person name="Fadrosh D."/>
            <person name="Jin S."/>
            <person name="Johri S."/>
            <person name="Kim M."/>
            <person name="Overton L."/>
            <person name="Reardon M."/>
            <person name="Tsitrin T."/>
            <person name="Vuong H."/>
            <person name="Weaver B."/>
            <person name="Ciecko A."/>
            <person name="Tallon L."/>
            <person name="Jackson J."/>
            <person name="Pai G."/>
            <person name="Aken S.V."/>
            <person name="Utterback T."/>
            <person name="Reidmuller S."/>
            <person name="Feldblyum T."/>
            <person name="Hsiao J."/>
            <person name="Zismann V."/>
            <person name="Iobst S."/>
            <person name="de Vazeille A.R."/>
            <person name="Buell C.R."/>
            <person name="Ying K."/>
            <person name="Li Y."/>
            <person name="Lu T."/>
            <person name="Huang Y."/>
            <person name="Zhao Q."/>
            <person name="Feng Q."/>
            <person name="Zhang L."/>
            <person name="Zhu J."/>
            <person name="Weng Q."/>
            <person name="Mu J."/>
            <person name="Lu Y."/>
            <person name="Fan D."/>
            <person name="Liu Y."/>
            <person name="Guan J."/>
            <person name="Zhang Y."/>
            <person name="Yu S."/>
            <person name="Liu X."/>
            <person name="Zhang Y."/>
            <person name="Hong G."/>
            <person name="Han B."/>
            <person name="Choisne N."/>
            <person name="Demange N."/>
            <person name="Orjeda G."/>
            <person name="Samain S."/>
            <person name="Cattolico L."/>
            <person name="Pelletier E."/>
            <person name="Couloux A."/>
            <person name="Segurens B."/>
            <person name="Wincker P."/>
            <person name="D'Hont A."/>
            <person name="Scarpelli C."/>
            <person name="Weissenbach J."/>
            <person name="Salanoubat M."/>
            <person name="Quetier F."/>
            <person name="Yu Y."/>
            <person name="Kim H.R."/>
            <person name="Rambo T."/>
            <person name="Currie J."/>
            <person name="Collura K."/>
            <person name="Luo M."/>
            <person name="Yang T."/>
            <person name="Ammiraju J.S.S."/>
            <person name="Engler F."/>
            <person name="Soderlund C."/>
            <person name="Wing R.A."/>
            <person name="Palmer L.E."/>
            <person name="de la Bastide M."/>
            <person name="Spiegel L."/>
            <person name="Nascimento L."/>
            <person name="Zutavern T."/>
            <person name="O'Shaughnessy A."/>
            <person name="Dike S."/>
            <person name="Dedhia N."/>
            <person name="Preston R."/>
            <person name="Balija V."/>
            <person name="McCombie W.R."/>
            <person name="Chow T."/>
            <person name="Chen H."/>
            <person name="Chung M."/>
            <person name="Chen C."/>
            <person name="Shaw J."/>
            <person name="Wu H."/>
            <person name="Hsiao K."/>
            <person name="Chao Y."/>
            <person name="Chu M."/>
            <person name="Cheng C."/>
            <person name="Hour A."/>
            <person name="Lee P."/>
            <person name="Lin S."/>
            <person name="Lin Y."/>
            <person name="Liou J."/>
            <person name="Liu S."/>
            <person name="Hsing Y."/>
            <person name="Raghuvanshi S."/>
            <person name="Mohanty A."/>
            <person name="Bharti A.K."/>
            <person name="Gaur A."/>
            <person name="Gupta V."/>
            <person name="Kumar D."/>
            <person name="Ravi V."/>
            <person name="Vij S."/>
            <person name="Kapur A."/>
            <person name="Khurana P."/>
            <person name="Khurana P."/>
            <person name="Khurana J.P."/>
            <person name="Tyagi A.K."/>
            <person name="Gaikwad K."/>
            <person name="Singh A."/>
            <person name="Dalal V."/>
            <person name="Srivastava S."/>
            <person name="Dixit A."/>
            <person name="Pal A.K."/>
            <person name="Ghazi I.A."/>
            <person name="Yadav M."/>
            <person name="Pandit A."/>
            <person name="Bhargava A."/>
            <person name="Sureshbabu K."/>
            <person name="Batra K."/>
            <person name="Sharma T.R."/>
            <person name="Mohapatra T."/>
            <person name="Singh N.K."/>
            <person name="Messing J."/>
            <person name="Nelson A.B."/>
            <person name="Fuks G."/>
            <person name="Kavchok S."/>
            <person name="Keizer G."/>
            <person name="Linton E."/>
            <person name="Llaca V."/>
            <person name="Song R."/>
            <person name="Tanyolac B."/>
            <person name="Young S."/>
            <person name="Ho-Il K."/>
            <person name="Hahn J.H."/>
            <person name="Sangsakoo G."/>
            <person name="Vanavichit A."/>
            <person name="de Mattos Luiz.A.T."/>
            <person name="Zimmer P.D."/>
            <person name="Malone G."/>
            <person name="Dellagostin O."/>
            <person name="de Oliveira A.C."/>
            <person name="Bevan M."/>
            <person name="Bancroft I."/>
            <person name="Minx P."/>
            <person name="Cordum H."/>
            <person name="Wilson R."/>
            <person name="Cheng Z."/>
            <person name="Jin W."/>
            <person name="Jiang J."/>
            <person name="Leong S.A."/>
            <person name="Iwama H."/>
            <person name="Gojobori T."/>
            <person name="Itoh T."/>
            <person name="Niimura Y."/>
            <person name="Fujii Y."/>
            <person name="Habara T."/>
            <person name="Sakai H."/>
            <person name="Sato Y."/>
            <person name="Wilson G."/>
            <person name="Kumar K."/>
            <person name="McCouch S."/>
            <person name="Juretic N."/>
            <person name="Hoen D."/>
            <person name="Wright S."/>
            <person name="Bruskiewich R."/>
            <person name="Bureau T."/>
            <person name="Miyao A."/>
            <person name="Hirochika H."/>
            <person name="Nishikawa T."/>
            <person name="Kadowaki K."/>
            <person name="Sugiura M."/>
            <person name="Burr B."/>
            <person name="Sasaki T."/>
        </authorList>
    </citation>
    <scope>NUCLEOTIDE SEQUENCE [LARGE SCALE GENOMIC DNA]</scope>
    <source>
        <strain evidence="2">cv. Nipponbare</strain>
    </source>
</reference>
<dbReference type="InParanoid" id="A0A0P0X643"/>
<gene>
    <name evidence="1" type="ordered locus">Os07g0466350</name>
    <name evidence="1" type="ORF">OSNPB_070466350</name>
</gene>
<dbReference type="PaxDb" id="39947-A0A0P0X643"/>
<protein>
    <submittedName>
        <fullName evidence="1">Os07g0466350 protein</fullName>
    </submittedName>
</protein>
<keyword evidence="2" id="KW-1185">Reference proteome</keyword>
<dbReference type="Proteomes" id="UP000059680">
    <property type="component" value="Chromosome 7"/>
</dbReference>
<reference evidence="1 2" key="2">
    <citation type="journal article" date="2013" name="Plant Cell Physiol.">
        <title>Rice Annotation Project Database (RAP-DB): an integrative and interactive database for rice genomics.</title>
        <authorList>
            <person name="Sakai H."/>
            <person name="Lee S.S."/>
            <person name="Tanaka T."/>
            <person name="Numa H."/>
            <person name="Kim J."/>
            <person name="Kawahara Y."/>
            <person name="Wakimoto H."/>
            <person name="Yang C.C."/>
            <person name="Iwamoto M."/>
            <person name="Abe T."/>
            <person name="Yamada Y."/>
            <person name="Muto A."/>
            <person name="Inokuchi H."/>
            <person name="Ikemura T."/>
            <person name="Matsumoto T."/>
            <person name="Sasaki T."/>
            <person name="Itoh T."/>
        </authorList>
    </citation>
    <scope>NUCLEOTIDE SEQUENCE [LARGE SCALE GENOMIC DNA]</scope>
    <source>
        <strain evidence="2">cv. Nipponbare</strain>
    </source>
</reference>